<protein>
    <recommendedName>
        <fullName evidence="3">Replication initiation factor</fullName>
    </recommendedName>
</protein>
<dbReference type="AlphaFoldDB" id="A0A432VU26"/>
<accession>A0A432VU26</accession>
<gene>
    <name evidence="1" type="ORF">CWE08_08655</name>
</gene>
<dbReference type="RefSeq" id="WP_126767542.1">
    <property type="nucleotide sequence ID" value="NZ_PIPJ01000006.1"/>
</dbReference>
<dbReference type="EMBL" id="PIPJ01000006">
    <property type="protein sequence ID" value="RUO19977.1"/>
    <property type="molecule type" value="Genomic_DNA"/>
</dbReference>
<comment type="caution">
    <text evidence="1">The sequence shown here is derived from an EMBL/GenBank/DDBJ whole genome shotgun (WGS) entry which is preliminary data.</text>
</comment>
<evidence type="ECO:0000313" key="2">
    <source>
        <dbReference type="Proteomes" id="UP000288395"/>
    </source>
</evidence>
<evidence type="ECO:0008006" key="3">
    <source>
        <dbReference type="Google" id="ProtNLM"/>
    </source>
</evidence>
<proteinExistence type="predicted"/>
<dbReference type="OrthoDB" id="5396022at2"/>
<dbReference type="Proteomes" id="UP000288395">
    <property type="component" value="Unassembled WGS sequence"/>
</dbReference>
<sequence>MSKNEPNPTTVDAAKRFASQKETAFGVESLLPHLEGAPPSNTAPPKYQNTEIIRTGIDSLYLSFHGSARLNLLSRLQELKEIAKSTRCRDERTPPALHLAGIKFIVKPKGQSIYPFVLFNNHFVIRVASEASSNAPPVYMQISSELLTMHGYDAALEMSRRIAGQIVADCNQGTISRVDLCCDFTTELDWLSVDPIAWVCRSNKRSEYREANELTGYVFGKSGDVLARLYDKTREIEVSEKSFFKEIWKLRGWDEEQTVWRLEYQIRQAFLKDTASTNPDTFIDKMNSAWNYLTSNWLSLRLISLNDGNSSRWPLHPDWKVLCDARFNHVGVDDIRRARFEVLPSDYSIFTGALGYLTSFMVKHEHQTMTQALAAFYDAAEEHFKIDDKRHETFAHYVQTKLAEKRIKFVKLKQIGELE</sequence>
<keyword evidence="2" id="KW-1185">Reference proteome</keyword>
<organism evidence="1 2">
    <name type="scientific">Aliidiomarina iranensis</name>
    <dbReference type="NCBI Taxonomy" id="1434071"/>
    <lineage>
        <taxon>Bacteria</taxon>
        <taxon>Pseudomonadati</taxon>
        <taxon>Pseudomonadota</taxon>
        <taxon>Gammaproteobacteria</taxon>
        <taxon>Alteromonadales</taxon>
        <taxon>Idiomarinaceae</taxon>
        <taxon>Aliidiomarina</taxon>
    </lineage>
</organism>
<evidence type="ECO:0000313" key="1">
    <source>
        <dbReference type="EMBL" id="RUO19977.1"/>
    </source>
</evidence>
<reference evidence="2" key="1">
    <citation type="journal article" date="2018" name="Front. Microbiol.">
        <title>Genome-Based Analysis Reveals the Taxonomy and Diversity of the Family Idiomarinaceae.</title>
        <authorList>
            <person name="Liu Y."/>
            <person name="Lai Q."/>
            <person name="Shao Z."/>
        </authorList>
    </citation>
    <scope>NUCLEOTIDE SEQUENCE [LARGE SCALE GENOMIC DNA]</scope>
    <source>
        <strain evidence="2">GBPy7</strain>
    </source>
</reference>
<name>A0A432VU26_9GAMM</name>